<evidence type="ECO:0000313" key="3">
    <source>
        <dbReference type="Proteomes" id="UP000799291"/>
    </source>
</evidence>
<dbReference type="Proteomes" id="UP000799291">
    <property type="component" value="Unassembled WGS sequence"/>
</dbReference>
<evidence type="ECO:0000256" key="1">
    <source>
        <dbReference type="SAM" id="MobiDB-lite"/>
    </source>
</evidence>
<gene>
    <name evidence="2" type="ORF">K458DRAFT_421937</name>
</gene>
<dbReference type="AlphaFoldDB" id="A0A6G1IPD4"/>
<proteinExistence type="predicted"/>
<keyword evidence="3" id="KW-1185">Reference proteome</keyword>
<reference evidence="2" key="1">
    <citation type="journal article" date="2020" name="Stud. Mycol.">
        <title>101 Dothideomycetes genomes: a test case for predicting lifestyles and emergence of pathogens.</title>
        <authorList>
            <person name="Haridas S."/>
            <person name="Albert R."/>
            <person name="Binder M."/>
            <person name="Bloem J."/>
            <person name="Labutti K."/>
            <person name="Salamov A."/>
            <person name="Andreopoulos B."/>
            <person name="Baker S."/>
            <person name="Barry K."/>
            <person name="Bills G."/>
            <person name="Bluhm B."/>
            <person name="Cannon C."/>
            <person name="Castanera R."/>
            <person name="Culley D."/>
            <person name="Daum C."/>
            <person name="Ezra D."/>
            <person name="Gonzalez J."/>
            <person name="Henrissat B."/>
            <person name="Kuo A."/>
            <person name="Liang C."/>
            <person name="Lipzen A."/>
            <person name="Lutzoni F."/>
            <person name="Magnuson J."/>
            <person name="Mondo S."/>
            <person name="Nolan M."/>
            <person name="Ohm R."/>
            <person name="Pangilinan J."/>
            <person name="Park H.-J."/>
            <person name="Ramirez L."/>
            <person name="Alfaro M."/>
            <person name="Sun H."/>
            <person name="Tritt A."/>
            <person name="Yoshinaga Y."/>
            <person name="Zwiers L.-H."/>
            <person name="Turgeon B."/>
            <person name="Goodwin S."/>
            <person name="Spatafora J."/>
            <person name="Crous P."/>
            <person name="Grigoriev I."/>
        </authorList>
    </citation>
    <scope>NUCLEOTIDE SEQUENCE</scope>
    <source>
        <strain evidence="2">CBS 122367</strain>
    </source>
</reference>
<dbReference type="OrthoDB" id="10632389at2759"/>
<feature type="region of interest" description="Disordered" evidence="1">
    <location>
        <begin position="15"/>
        <end position="36"/>
    </location>
</feature>
<organism evidence="2 3">
    <name type="scientific">Lentithecium fluviatile CBS 122367</name>
    <dbReference type="NCBI Taxonomy" id="1168545"/>
    <lineage>
        <taxon>Eukaryota</taxon>
        <taxon>Fungi</taxon>
        <taxon>Dikarya</taxon>
        <taxon>Ascomycota</taxon>
        <taxon>Pezizomycotina</taxon>
        <taxon>Dothideomycetes</taxon>
        <taxon>Pleosporomycetidae</taxon>
        <taxon>Pleosporales</taxon>
        <taxon>Massarineae</taxon>
        <taxon>Lentitheciaceae</taxon>
        <taxon>Lentithecium</taxon>
    </lineage>
</organism>
<name>A0A6G1IPD4_9PLEO</name>
<dbReference type="EMBL" id="MU005600">
    <property type="protein sequence ID" value="KAF2679850.1"/>
    <property type="molecule type" value="Genomic_DNA"/>
</dbReference>
<evidence type="ECO:0000313" key="2">
    <source>
        <dbReference type="EMBL" id="KAF2679850.1"/>
    </source>
</evidence>
<feature type="compositionally biased region" description="Low complexity" evidence="1">
    <location>
        <begin position="19"/>
        <end position="34"/>
    </location>
</feature>
<protein>
    <submittedName>
        <fullName evidence="2">Uncharacterized protein</fullName>
    </submittedName>
</protein>
<accession>A0A6G1IPD4</accession>
<sequence length="121" mass="12969">MYPRRQWQPYDNRFSDALSTHSNNSNFTTSTGTSKRSNADRALHFGDRIADATMLTGGAVTAFSPLDWSGITAITGAGIVGAGAVMKVTMFACKKCKVGFKEVGSKLKHKLGLCDGCSRCL</sequence>